<feature type="transmembrane region" description="Helical" evidence="1">
    <location>
        <begin position="21"/>
        <end position="45"/>
    </location>
</feature>
<keyword evidence="3" id="KW-1185">Reference proteome</keyword>
<name>A0ABW7XS50_9MICO</name>
<evidence type="ECO:0000313" key="3">
    <source>
        <dbReference type="Proteomes" id="UP001611580"/>
    </source>
</evidence>
<proteinExistence type="predicted"/>
<keyword evidence="1" id="KW-0472">Membrane</keyword>
<reference evidence="2 3" key="1">
    <citation type="submission" date="2024-10" db="EMBL/GenBank/DDBJ databases">
        <title>The Natural Products Discovery Center: Release of the First 8490 Sequenced Strains for Exploring Actinobacteria Biosynthetic Diversity.</title>
        <authorList>
            <person name="Kalkreuter E."/>
            <person name="Kautsar S.A."/>
            <person name="Yang D."/>
            <person name="Bader C.D."/>
            <person name="Teijaro C.N."/>
            <person name="Fluegel L."/>
            <person name="Davis C.M."/>
            <person name="Simpson J.R."/>
            <person name="Lauterbach L."/>
            <person name="Steele A.D."/>
            <person name="Gui C."/>
            <person name="Meng S."/>
            <person name="Li G."/>
            <person name="Viehrig K."/>
            <person name="Ye F."/>
            <person name="Su P."/>
            <person name="Kiefer A.F."/>
            <person name="Nichols A."/>
            <person name="Cepeda A.J."/>
            <person name="Yan W."/>
            <person name="Fan B."/>
            <person name="Jiang Y."/>
            <person name="Adhikari A."/>
            <person name="Zheng C.-J."/>
            <person name="Schuster L."/>
            <person name="Cowan T.M."/>
            <person name="Smanski M.J."/>
            <person name="Chevrette M.G."/>
            <person name="De Carvalho L.P.S."/>
            <person name="Shen B."/>
        </authorList>
    </citation>
    <scope>NUCLEOTIDE SEQUENCE [LARGE SCALE GENOMIC DNA]</scope>
    <source>
        <strain evidence="2 3">NPDC019481</strain>
    </source>
</reference>
<dbReference type="RefSeq" id="WP_397408209.1">
    <property type="nucleotide sequence ID" value="NZ_JBIRYI010000024.1"/>
</dbReference>
<gene>
    <name evidence="2" type="ORF">ACH47X_25990</name>
</gene>
<evidence type="ECO:0000313" key="2">
    <source>
        <dbReference type="EMBL" id="MFI2490388.1"/>
    </source>
</evidence>
<keyword evidence="1" id="KW-0812">Transmembrane</keyword>
<dbReference type="Proteomes" id="UP001611580">
    <property type="component" value="Unassembled WGS sequence"/>
</dbReference>
<dbReference type="EMBL" id="JBIRYI010000024">
    <property type="protein sequence ID" value="MFI2490388.1"/>
    <property type="molecule type" value="Genomic_DNA"/>
</dbReference>
<accession>A0ABW7XS50</accession>
<sequence length="131" mass="14147">MSDAWHPDIRRELLPGPSEVVLSNWSLACTLTGIGAAVVVLAVLFVEPMLWVWALAPAAVAVACIAAGGFLDSAAAARQADEARAGYTTVLTESADLDFVDDRTARLVRRAGEPLTVHEVRLRLRRVREAR</sequence>
<protein>
    <submittedName>
        <fullName evidence="2">Uncharacterized protein</fullName>
    </submittedName>
</protein>
<comment type="caution">
    <text evidence="2">The sequence shown here is derived from an EMBL/GenBank/DDBJ whole genome shotgun (WGS) entry which is preliminary data.</text>
</comment>
<keyword evidence="1" id="KW-1133">Transmembrane helix</keyword>
<evidence type="ECO:0000256" key="1">
    <source>
        <dbReference type="SAM" id="Phobius"/>
    </source>
</evidence>
<organism evidence="2 3">
    <name type="scientific">Promicromonospora kroppenstedtii</name>
    <dbReference type="NCBI Taxonomy" id="440482"/>
    <lineage>
        <taxon>Bacteria</taxon>
        <taxon>Bacillati</taxon>
        <taxon>Actinomycetota</taxon>
        <taxon>Actinomycetes</taxon>
        <taxon>Micrococcales</taxon>
        <taxon>Promicromonosporaceae</taxon>
        <taxon>Promicromonospora</taxon>
    </lineage>
</organism>
<feature type="transmembrane region" description="Helical" evidence="1">
    <location>
        <begin position="51"/>
        <end position="71"/>
    </location>
</feature>